<dbReference type="InterPro" id="IPR037523">
    <property type="entry name" value="VOC_core"/>
</dbReference>
<dbReference type="SUPFAM" id="SSF54593">
    <property type="entry name" value="Glyoxalase/Bleomycin resistance protein/Dihydroxybiphenyl dioxygenase"/>
    <property type="match status" value="2"/>
</dbReference>
<evidence type="ECO:0000259" key="1">
    <source>
        <dbReference type="PROSITE" id="PS51819"/>
    </source>
</evidence>
<dbReference type="AlphaFoldDB" id="A0A399JE83"/>
<protein>
    <submittedName>
        <fullName evidence="2">VOC family protein</fullName>
    </submittedName>
</protein>
<proteinExistence type="predicted"/>
<dbReference type="EMBL" id="QQXK01000011">
    <property type="protein sequence ID" value="RII42499.1"/>
    <property type="molecule type" value="Genomic_DNA"/>
</dbReference>
<feature type="domain" description="VOC" evidence="1">
    <location>
        <begin position="12"/>
        <end position="125"/>
    </location>
</feature>
<gene>
    <name evidence="2" type="ORF">DWB68_07050</name>
</gene>
<sequence>MPIRSERWPEGTPSWVDLSVKDLEGAKAFYGGLFGWEFQDAGEEAGHYNMASKGGHQVAGIGPAMDPNWPCVWTTYFAADSADDVAARVQAAGGQVAVEPFDVLDVGRMLVGIDTVGAAFGVWEAKLHIGAGLYNEPGALIWNELHTHDFVAAQEFYGKLFGYTFNDLSSEWLTYATFDREPQGEGLGGIQLDTDIPEGVPNYWLTWFGSAGVDADTAKVGELGGTVLMPPMDSPFGRMSVVTGPEGEAFGLIQLPAAE</sequence>
<dbReference type="Proteomes" id="UP000265419">
    <property type="component" value="Unassembled WGS sequence"/>
</dbReference>
<dbReference type="Gene3D" id="3.10.180.10">
    <property type="entry name" value="2,3-Dihydroxybiphenyl 1,2-Dioxygenase, domain 1"/>
    <property type="match status" value="2"/>
</dbReference>
<dbReference type="RefSeq" id="WP_119424441.1">
    <property type="nucleotide sequence ID" value="NZ_QQXK01000011.1"/>
</dbReference>
<keyword evidence="3" id="KW-1185">Reference proteome</keyword>
<dbReference type="PROSITE" id="PS51819">
    <property type="entry name" value="VOC"/>
    <property type="match status" value="1"/>
</dbReference>
<dbReference type="PANTHER" id="PTHR33993">
    <property type="entry name" value="GLYOXALASE-RELATED"/>
    <property type="match status" value="1"/>
</dbReference>
<reference evidence="2 3" key="1">
    <citation type="submission" date="2018-07" db="EMBL/GenBank/DDBJ databases">
        <title>Arthrobacter sp. nov., isolated from raw cow's milk with high bacterial count.</title>
        <authorList>
            <person name="Hahne J."/>
            <person name="Isele D."/>
            <person name="Lipski A."/>
        </authorList>
    </citation>
    <scope>NUCLEOTIDE SEQUENCE [LARGE SCALE GENOMIC DNA]</scope>
    <source>
        <strain evidence="2 3">JZ R-35</strain>
    </source>
</reference>
<organism evidence="2 3">
    <name type="scientific">Galactobacter valiniphilus</name>
    <dbReference type="NCBI Taxonomy" id="2676122"/>
    <lineage>
        <taxon>Bacteria</taxon>
        <taxon>Bacillati</taxon>
        <taxon>Actinomycetota</taxon>
        <taxon>Actinomycetes</taxon>
        <taxon>Micrococcales</taxon>
        <taxon>Micrococcaceae</taxon>
        <taxon>Galactobacter</taxon>
    </lineage>
</organism>
<dbReference type="InterPro" id="IPR029068">
    <property type="entry name" value="Glyas_Bleomycin-R_OHBP_Dase"/>
</dbReference>
<dbReference type="InterPro" id="IPR052164">
    <property type="entry name" value="Anthracycline_SecMetBiosynth"/>
</dbReference>
<evidence type="ECO:0000313" key="2">
    <source>
        <dbReference type="EMBL" id="RII42499.1"/>
    </source>
</evidence>
<dbReference type="PANTHER" id="PTHR33993:SF10">
    <property type="entry name" value="CONSERVED PROTEIN"/>
    <property type="match status" value="1"/>
</dbReference>
<dbReference type="InterPro" id="IPR004360">
    <property type="entry name" value="Glyas_Fos-R_dOase_dom"/>
</dbReference>
<accession>A0A399JE83</accession>
<evidence type="ECO:0000313" key="3">
    <source>
        <dbReference type="Proteomes" id="UP000265419"/>
    </source>
</evidence>
<dbReference type="Pfam" id="PF00903">
    <property type="entry name" value="Glyoxalase"/>
    <property type="match status" value="2"/>
</dbReference>
<name>A0A399JE83_9MICC</name>
<comment type="caution">
    <text evidence="2">The sequence shown here is derived from an EMBL/GenBank/DDBJ whole genome shotgun (WGS) entry which is preliminary data.</text>
</comment>
<dbReference type="CDD" id="cd07247">
    <property type="entry name" value="SgaA_N_like"/>
    <property type="match status" value="2"/>
</dbReference>